<comment type="caution">
    <text evidence="1">The sequence shown here is derived from an EMBL/GenBank/DDBJ whole genome shotgun (WGS) entry which is preliminary data.</text>
</comment>
<evidence type="ECO:0000313" key="2">
    <source>
        <dbReference type="Proteomes" id="UP000460435"/>
    </source>
</evidence>
<dbReference type="InterPro" id="IPR018766">
    <property type="entry name" value="Zinicin_2"/>
</dbReference>
<name>A0A7K3MC81_9ACTN</name>
<dbReference type="SUPFAM" id="SSF55486">
    <property type="entry name" value="Metalloproteases ('zincins'), catalytic domain"/>
    <property type="match status" value="1"/>
</dbReference>
<dbReference type="PANTHER" id="PTHR39420:SF1">
    <property type="entry name" value="HYDROLASE"/>
    <property type="match status" value="1"/>
</dbReference>
<dbReference type="Proteomes" id="UP000460435">
    <property type="component" value="Unassembled WGS sequence"/>
</dbReference>
<dbReference type="EMBL" id="WLZY01000014">
    <property type="protein sequence ID" value="NDL60780.1"/>
    <property type="molecule type" value="Genomic_DNA"/>
</dbReference>
<gene>
    <name evidence="1" type="ORF">F7O44_27260</name>
</gene>
<organism evidence="1 2">
    <name type="scientific">Phytoactinopolyspora mesophila</name>
    <dbReference type="NCBI Taxonomy" id="2650750"/>
    <lineage>
        <taxon>Bacteria</taxon>
        <taxon>Bacillati</taxon>
        <taxon>Actinomycetota</taxon>
        <taxon>Actinomycetes</taxon>
        <taxon>Jiangellales</taxon>
        <taxon>Jiangellaceae</taxon>
        <taxon>Phytoactinopolyspora</taxon>
    </lineage>
</organism>
<dbReference type="InterPro" id="IPR042271">
    <property type="entry name" value="Zinicin_2_N"/>
</dbReference>
<dbReference type="RefSeq" id="WP_162453484.1">
    <property type="nucleotide sequence ID" value="NZ_WLZY01000014.1"/>
</dbReference>
<dbReference type="NCBIfam" id="TIGR03624">
    <property type="entry name" value="putative hydrolase"/>
    <property type="match status" value="1"/>
</dbReference>
<sequence>MSTRDSGPELVDWDLAARTGKRLAGSGPQVNAMEAQETVAELHRFASKAEGYVQEVTGLDGSAVVAPVMVVDRGGWVTANTESLRTVVAPLTEKIHEARQGRSFGPLDYIGPKATGMETGAFLAFIAGRVLGQFDPFYNGANAAAESGRLLLVAPNVVHVERELDVVPRDFRLWVCLHEETHRVQFTAVPWLREHLKAEIKEFVASTQVDASVLTANVREVLQALIRAVRGEGDGLNLLDVLQTPEQKAIVKRVTALMSLLEGHADVVMDRVGPEVIPTVDTIRRRFQQRRRGNSGVDRAVRRVLGMEAKMRQYRDGAAFVNAVVELVGMDGFNRIWESAETLPTPGEIAEPRQWVDRVHGSAA</sequence>
<accession>A0A7K3MC81</accession>
<dbReference type="NCBIfam" id="TIGR03883">
    <property type="entry name" value="DUF2342_F420"/>
    <property type="match status" value="1"/>
</dbReference>
<protein>
    <submittedName>
        <fullName evidence="1">Coenzyme F420 biosynthesis-associated protein</fullName>
    </submittedName>
</protein>
<reference evidence="1 2" key="1">
    <citation type="submission" date="2019-11" db="EMBL/GenBank/DDBJ databases">
        <authorList>
            <person name="Li X.-J."/>
            <person name="Feng X.-M."/>
        </authorList>
    </citation>
    <scope>NUCLEOTIDE SEQUENCE [LARGE SCALE GENOMIC DNA]</scope>
    <source>
        <strain evidence="1 2">XMNu-373</strain>
    </source>
</reference>
<keyword evidence="2" id="KW-1185">Reference proteome</keyword>
<dbReference type="Gene3D" id="1.20.150.30">
    <property type="entry name" value="Zincin-like metallopeptidase, N-terminal domain"/>
    <property type="match status" value="1"/>
</dbReference>
<evidence type="ECO:0000313" key="1">
    <source>
        <dbReference type="EMBL" id="NDL60780.1"/>
    </source>
</evidence>
<dbReference type="InterPro" id="IPR022454">
    <property type="entry name" value="CHP03883_F420-assoc"/>
</dbReference>
<dbReference type="AlphaFoldDB" id="A0A7K3MC81"/>
<dbReference type="Pfam" id="PF10103">
    <property type="entry name" value="Zincin_2"/>
    <property type="match status" value="1"/>
</dbReference>
<proteinExistence type="predicted"/>
<dbReference type="PANTHER" id="PTHR39420">
    <property type="match status" value="1"/>
</dbReference>